<dbReference type="InterPro" id="IPR001296">
    <property type="entry name" value="Glyco_trans_1"/>
</dbReference>
<dbReference type="Proteomes" id="UP000005233">
    <property type="component" value="Chromosome"/>
</dbReference>
<accession>H8I834</accession>
<dbReference type="PANTHER" id="PTHR12526:SF625">
    <property type="entry name" value="PHOSPHATIDYLINOSITOL GLYCAN-CLASS A"/>
    <property type="match status" value="1"/>
</dbReference>
<dbReference type="Pfam" id="PF00534">
    <property type="entry name" value="Glycos_transf_1"/>
    <property type="match status" value="1"/>
</dbReference>
<gene>
    <name evidence="3" type="ordered locus">Mtc_2114</name>
</gene>
<evidence type="ECO:0000313" key="4">
    <source>
        <dbReference type="Proteomes" id="UP000005233"/>
    </source>
</evidence>
<dbReference type="PANTHER" id="PTHR12526">
    <property type="entry name" value="GLYCOSYLTRANSFERASE"/>
    <property type="match status" value="1"/>
</dbReference>
<protein>
    <submittedName>
        <fullName evidence="3">Glycosyltransferase</fullName>
    </submittedName>
</protein>
<reference evidence="3 4" key="1">
    <citation type="journal article" date="2012" name="J. Bacteriol.">
        <title>Complete genome sequence of a thermophilic methanogen, Methanocella conradii HZ254, isolated from Chinese rice field soil.</title>
        <authorList>
            <person name="Lu Z."/>
            <person name="Lu Y."/>
        </authorList>
    </citation>
    <scope>NUCLEOTIDE SEQUENCE [LARGE SCALE GENOMIC DNA]</scope>
    <source>
        <strain evidence="4">DSM 24694 / JCM 17849 / CGMCC 1.5162 / HZ254</strain>
    </source>
</reference>
<evidence type="ECO:0000259" key="2">
    <source>
        <dbReference type="Pfam" id="PF13439"/>
    </source>
</evidence>
<evidence type="ECO:0000259" key="1">
    <source>
        <dbReference type="Pfam" id="PF00534"/>
    </source>
</evidence>
<feature type="domain" description="Glycosyl transferase family 1" evidence="1">
    <location>
        <begin position="195"/>
        <end position="342"/>
    </location>
</feature>
<dbReference type="RefSeq" id="WP_014406683.1">
    <property type="nucleotide sequence ID" value="NC_017034.1"/>
</dbReference>
<dbReference type="AlphaFoldDB" id="H8I834"/>
<dbReference type="GeneID" id="11972271"/>
<dbReference type="EMBL" id="CP003243">
    <property type="protein sequence ID" value="AFD00852.1"/>
    <property type="molecule type" value="Genomic_DNA"/>
</dbReference>
<dbReference type="CDD" id="cd03801">
    <property type="entry name" value="GT4_PimA-like"/>
    <property type="match status" value="1"/>
</dbReference>
<dbReference type="Pfam" id="PF13439">
    <property type="entry name" value="Glyco_transf_4"/>
    <property type="match status" value="1"/>
</dbReference>
<proteinExistence type="predicted"/>
<dbReference type="SUPFAM" id="SSF53756">
    <property type="entry name" value="UDP-Glycosyltransferase/glycogen phosphorylase"/>
    <property type="match status" value="1"/>
</dbReference>
<keyword evidence="4" id="KW-1185">Reference proteome</keyword>
<dbReference type="KEGG" id="mez:Mtc_2114"/>
<dbReference type="GO" id="GO:0016757">
    <property type="term" value="F:glycosyltransferase activity"/>
    <property type="evidence" value="ECO:0007669"/>
    <property type="project" value="InterPro"/>
</dbReference>
<sequence>MEKLKIAFFCWESVYSEKIGGLSPGATYLAETLAKDHEVHFFTRGGEDRDIKRVHYHYCRPYANNIVEFCKNMSDAMVDMFRLYDSPRFDVLHFHDWHVVEALHRLRERNTVLTYHSTEFGRIGGRFGEWWESKEIAGKEWYGGLIAKRVTAVSQTLKNEVMWLYRVPEEKIEVVNNGIFPEAYDANIDAGEVKKAYGIHPFAPLVFFIGRMEYQKGPDMLIEAVPRVLAEHWDAQFIMAGEGSMKHQLEARARERGLPVRFLGYIPDSEYVRLLHASDAIVIPSRNEPFGLVLLEAWSAKRPVVACDVGGLAENIDNFVNGVKVHQNPESIAWGINFVLNGGSGVAGYGWNGWKKVDRMFRWEVIARKMLDVYRKVIT</sequence>
<dbReference type="Gene3D" id="3.40.50.2000">
    <property type="entry name" value="Glycogen Phosphorylase B"/>
    <property type="match status" value="2"/>
</dbReference>
<name>H8I834_METCZ</name>
<dbReference type="STRING" id="1041930.Mtc_2114"/>
<evidence type="ECO:0000313" key="3">
    <source>
        <dbReference type="EMBL" id="AFD00852.1"/>
    </source>
</evidence>
<dbReference type="HOGENOM" id="CLU_009583_2_3_2"/>
<dbReference type="OrthoDB" id="132546at2157"/>
<dbReference type="eggNOG" id="arCOG01420">
    <property type="taxonomic scope" value="Archaea"/>
</dbReference>
<dbReference type="InterPro" id="IPR028098">
    <property type="entry name" value="Glyco_trans_4-like_N"/>
</dbReference>
<feature type="domain" description="Glycosyltransferase subfamily 4-like N-terminal" evidence="2">
    <location>
        <begin position="19"/>
        <end position="179"/>
    </location>
</feature>
<organism evidence="3 4">
    <name type="scientific">Methanocella conradii (strain DSM 24694 / JCM 17849 / CGMCC 1.5162 / HZ254)</name>
    <dbReference type="NCBI Taxonomy" id="1041930"/>
    <lineage>
        <taxon>Archaea</taxon>
        <taxon>Methanobacteriati</taxon>
        <taxon>Methanobacteriota</taxon>
        <taxon>Stenosarchaea group</taxon>
        <taxon>Methanomicrobia</taxon>
        <taxon>Methanocellales</taxon>
        <taxon>Methanocellaceae</taxon>
        <taxon>Methanocella</taxon>
    </lineage>
</organism>